<protein>
    <submittedName>
        <fullName evidence="4">Type IV pilin</fullName>
    </submittedName>
</protein>
<dbReference type="GO" id="GO:0005524">
    <property type="term" value="F:ATP binding"/>
    <property type="evidence" value="ECO:0007669"/>
    <property type="project" value="UniProtKB-KW"/>
</dbReference>
<dbReference type="PANTHER" id="PTHR30258:SF1">
    <property type="entry name" value="PROTEIN TRANSPORT PROTEIN HOFB HOMOLOG"/>
    <property type="match status" value="1"/>
</dbReference>
<dbReference type="InterPro" id="IPR001482">
    <property type="entry name" value="T2SS/T4SS_dom"/>
</dbReference>
<dbReference type="Pfam" id="PF00437">
    <property type="entry name" value="T2SSE"/>
    <property type="match status" value="1"/>
</dbReference>
<feature type="domain" description="Bacterial type II secretion system protein E" evidence="3">
    <location>
        <begin position="372"/>
        <end position="386"/>
    </location>
</feature>
<dbReference type="AlphaFoldDB" id="A0A8D5FIS0"/>
<dbReference type="EMBL" id="AP024086">
    <property type="protein sequence ID" value="BCL61510.1"/>
    <property type="molecule type" value="Genomic_DNA"/>
</dbReference>
<dbReference type="GO" id="GO:0016887">
    <property type="term" value="F:ATP hydrolysis activity"/>
    <property type="evidence" value="ECO:0007669"/>
    <property type="project" value="TreeGrafter"/>
</dbReference>
<dbReference type="PANTHER" id="PTHR30258">
    <property type="entry name" value="TYPE II SECRETION SYSTEM PROTEIN GSPE-RELATED"/>
    <property type="match status" value="1"/>
</dbReference>
<evidence type="ECO:0000313" key="5">
    <source>
        <dbReference type="Proteomes" id="UP000826725"/>
    </source>
</evidence>
<dbReference type="RefSeq" id="WP_228853957.1">
    <property type="nucleotide sequence ID" value="NZ_AP024086.1"/>
</dbReference>
<proteinExistence type="predicted"/>
<accession>A0A8D5FIS0</accession>
<dbReference type="KEGG" id="dbk:DGMP_22030"/>
<sequence>MEKQKKPQLGTLLKEHNLVTEQQIEFSLREQKATGERLGECLMRLGVLTDTDLSRVLAQQSKHPFIDLRAFTPDQNLLVKVPSRIAKQFSFLPLFEDETTLHIAVADPFSGVAEEQAYRATGKFIKSHVGGESELKKLIERFYFLLENPIEEEISLITGRLRRNSNADVNVEKLVDNLLGSAVSYRVTDVHISASDITTRVMFRVDGVLQLAHVFPKPLHNRLITTLKVRAGMDISEQRKPQDGRLSFEFLGESFDVRISTVRTNFGENMVMRLLASRGSSAFSIRDLGFETDKVRKIEKLFGHPYGMVLVTGPTGSGKTTTLYAALRGQDAIGKNILTVEDPIEYELLMVRQTQVNEKAGYTFSSAIRTFLRQDPDVMLVGEIRDEETAILGIRAALTGHLVLSTLHTNTAIGALARLKDLGISPYLLSTSLVGVMAQRLVRKLCPDCRIEKQYDEHLLKAYDLPADHVYYTAGSCALCKGSGFLGRECVSEILELSDPILRLIAEDAPLGKIRDQAGKEGFTDLMHSARQKVMAGVTSLEELQRVMG</sequence>
<keyword evidence="2" id="KW-0067">ATP-binding</keyword>
<evidence type="ECO:0000256" key="1">
    <source>
        <dbReference type="ARBA" id="ARBA00022741"/>
    </source>
</evidence>
<reference evidence="4" key="1">
    <citation type="submission" date="2020-09" db="EMBL/GenBank/DDBJ databases">
        <title>Desulfogranum mesoprofundum gen. nov., sp. nov., a novel mesophilic, sulfate-reducing chemolithoautotroph isolated from a deep-sea hydrothermal vent chimney in the Suiyo Seamount.</title>
        <authorList>
            <person name="Hashimoto Y."/>
            <person name="Nakagawa S."/>
        </authorList>
    </citation>
    <scope>NUCLEOTIDE SEQUENCE</scope>
    <source>
        <strain evidence="4">KT2</strain>
    </source>
</reference>
<evidence type="ECO:0000256" key="2">
    <source>
        <dbReference type="ARBA" id="ARBA00022840"/>
    </source>
</evidence>
<name>A0A8D5FIS0_9BACT</name>
<keyword evidence="1" id="KW-0547">Nucleotide-binding</keyword>
<dbReference type="Proteomes" id="UP000826725">
    <property type="component" value="Chromosome"/>
</dbReference>
<dbReference type="GO" id="GO:0005886">
    <property type="term" value="C:plasma membrane"/>
    <property type="evidence" value="ECO:0007669"/>
    <property type="project" value="TreeGrafter"/>
</dbReference>
<evidence type="ECO:0000313" key="4">
    <source>
        <dbReference type="EMBL" id="BCL61510.1"/>
    </source>
</evidence>
<gene>
    <name evidence="4" type="ORF">DGMP_22030</name>
</gene>
<dbReference type="InterPro" id="IPR007831">
    <property type="entry name" value="T2SS_GspE_N"/>
</dbReference>
<evidence type="ECO:0000259" key="3">
    <source>
        <dbReference type="PROSITE" id="PS00662"/>
    </source>
</evidence>
<dbReference type="CDD" id="cd01129">
    <property type="entry name" value="PulE-GspE-like"/>
    <property type="match status" value="1"/>
</dbReference>
<keyword evidence="5" id="KW-1185">Reference proteome</keyword>
<dbReference type="Pfam" id="PF05157">
    <property type="entry name" value="MshEN"/>
    <property type="match status" value="1"/>
</dbReference>
<dbReference type="PROSITE" id="PS00662">
    <property type="entry name" value="T2SP_E"/>
    <property type="match status" value="1"/>
</dbReference>
<organism evidence="4 5">
    <name type="scientific">Desulfomarina profundi</name>
    <dbReference type="NCBI Taxonomy" id="2772557"/>
    <lineage>
        <taxon>Bacteria</taxon>
        <taxon>Pseudomonadati</taxon>
        <taxon>Thermodesulfobacteriota</taxon>
        <taxon>Desulfobulbia</taxon>
        <taxon>Desulfobulbales</taxon>
        <taxon>Desulfobulbaceae</taxon>
        <taxon>Desulfomarina</taxon>
    </lineage>
</organism>